<sequence length="132" mass="14363">MSSPQFDPEAILECARSIRPALPALLGSEAALVDRQLADLLTQAKAGQPVGTQILELLQSDPRIRNWAAEFLAPHQISKGFEPLAGRSGDVSAAKYVCPDGDYVWYRRTTGEQMPSCPTHGALVRANREDSM</sequence>
<dbReference type="AlphaFoldDB" id="A0A2T1DW65"/>
<name>A0A2T1DW65_9CYAN</name>
<accession>A0A2T1DW65</accession>
<dbReference type="RefSeq" id="WP_106259569.1">
    <property type="nucleotide sequence ID" value="NZ_CAWNSW010000111.1"/>
</dbReference>
<protein>
    <submittedName>
        <fullName evidence="1">Uncharacterized protein</fullName>
    </submittedName>
</protein>
<proteinExistence type="predicted"/>
<gene>
    <name evidence="1" type="ORF">C7B82_25430</name>
</gene>
<dbReference type="Proteomes" id="UP000239576">
    <property type="component" value="Unassembled WGS sequence"/>
</dbReference>
<comment type="caution">
    <text evidence="1">The sequence shown here is derived from an EMBL/GenBank/DDBJ whole genome shotgun (WGS) entry which is preliminary data.</text>
</comment>
<organism evidence="1 2">
    <name type="scientific">Stenomitos frigidus ULC18</name>
    <dbReference type="NCBI Taxonomy" id="2107698"/>
    <lineage>
        <taxon>Bacteria</taxon>
        <taxon>Bacillati</taxon>
        <taxon>Cyanobacteriota</taxon>
        <taxon>Cyanophyceae</taxon>
        <taxon>Leptolyngbyales</taxon>
        <taxon>Leptolyngbyaceae</taxon>
        <taxon>Stenomitos</taxon>
    </lineage>
</organism>
<reference evidence="1 2" key="2">
    <citation type="submission" date="2018-03" db="EMBL/GenBank/DDBJ databases">
        <title>The ancient ancestry and fast evolution of plastids.</title>
        <authorList>
            <person name="Moore K.R."/>
            <person name="Magnabosco C."/>
            <person name="Momper L."/>
            <person name="Gold D.A."/>
            <person name="Bosak T."/>
            <person name="Fournier G.P."/>
        </authorList>
    </citation>
    <scope>NUCLEOTIDE SEQUENCE [LARGE SCALE GENOMIC DNA]</scope>
    <source>
        <strain evidence="1 2">ULC18</strain>
    </source>
</reference>
<dbReference type="EMBL" id="PVWK01000140">
    <property type="protein sequence ID" value="PSB24756.1"/>
    <property type="molecule type" value="Genomic_DNA"/>
</dbReference>
<evidence type="ECO:0000313" key="1">
    <source>
        <dbReference type="EMBL" id="PSB24756.1"/>
    </source>
</evidence>
<keyword evidence="2" id="KW-1185">Reference proteome</keyword>
<reference evidence="2" key="1">
    <citation type="submission" date="2018-02" db="EMBL/GenBank/DDBJ databases">
        <authorList>
            <person name="Moore K."/>
            <person name="Momper L."/>
        </authorList>
    </citation>
    <scope>NUCLEOTIDE SEQUENCE [LARGE SCALE GENOMIC DNA]</scope>
    <source>
        <strain evidence="2">ULC18</strain>
    </source>
</reference>
<dbReference type="OrthoDB" id="532180at2"/>
<evidence type="ECO:0000313" key="2">
    <source>
        <dbReference type="Proteomes" id="UP000239576"/>
    </source>
</evidence>